<evidence type="ECO:0000256" key="10">
    <source>
        <dbReference type="SAM" id="Phobius"/>
    </source>
</evidence>
<keyword evidence="4" id="KW-0874">Quinone</keyword>
<dbReference type="Proteomes" id="UP000177199">
    <property type="component" value="Unassembled WGS sequence"/>
</dbReference>
<evidence type="ECO:0000313" key="13">
    <source>
        <dbReference type="Proteomes" id="UP000177199"/>
    </source>
</evidence>
<feature type="transmembrane region" description="Helical" evidence="10">
    <location>
        <begin position="7"/>
        <end position="26"/>
    </location>
</feature>
<dbReference type="AlphaFoldDB" id="A0A1F7HKB8"/>
<dbReference type="SMART" id="SM00756">
    <property type="entry name" value="VKc"/>
    <property type="match status" value="1"/>
</dbReference>
<dbReference type="GO" id="GO:0016020">
    <property type="term" value="C:membrane"/>
    <property type="evidence" value="ECO:0007669"/>
    <property type="project" value="UniProtKB-SubCell"/>
</dbReference>
<feature type="transmembrane region" description="Helical" evidence="10">
    <location>
        <begin position="57"/>
        <end position="78"/>
    </location>
</feature>
<sequence length="136" mass="15168">MKKNAIWNWITILSFIGILLATYLYYSYLTQPEFRPCSISSTINCDAVISGEVSLTLGIPTALYGLLGYVVIFIGSLFKKAKLVLSVVTFGLLFCLYILSIEIFKLGVYCPVCLGCLVVMISIFFLSLKINKKVKK</sequence>
<dbReference type="InterPro" id="IPR012932">
    <property type="entry name" value="VKOR"/>
</dbReference>
<evidence type="ECO:0000256" key="9">
    <source>
        <dbReference type="ARBA" id="ARBA00023284"/>
    </source>
</evidence>
<comment type="similarity">
    <text evidence="2">Belongs to the VKOR family.</text>
</comment>
<dbReference type="InterPro" id="IPR038354">
    <property type="entry name" value="VKOR_sf"/>
</dbReference>
<name>A0A1F7HKB8_9BACT</name>
<evidence type="ECO:0000256" key="2">
    <source>
        <dbReference type="ARBA" id="ARBA00006214"/>
    </source>
</evidence>
<keyword evidence="3 10" id="KW-0812">Transmembrane</keyword>
<evidence type="ECO:0000256" key="8">
    <source>
        <dbReference type="ARBA" id="ARBA00023157"/>
    </source>
</evidence>
<evidence type="ECO:0000259" key="11">
    <source>
        <dbReference type="SMART" id="SM00756"/>
    </source>
</evidence>
<evidence type="ECO:0000313" key="12">
    <source>
        <dbReference type="EMBL" id="OGK31494.1"/>
    </source>
</evidence>
<evidence type="ECO:0000256" key="1">
    <source>
        <dbReference type="ARBA" id="ARBA00004141"/>
    </source>
</evidence>
<protein>
    <recommendedName>
        <fullName evidence="11">Vitamin K epoxide reductase domain-containing protein</fullName>
    </recommendedName>
</protein>
<evidence type="ECO:0000256" key="7">
    <source>
        <dbReference type="ARBA" id="ARBA00023136"/>
    </source>
</evidence>
<dbReference type="Pfam" id="PF07884">
    <property type="entry name" value="VKOR"/>
    <property type="match status" value="1"/>
</dbReference>
<dbReference type="GO" id="GO:0016491">
    <property type="term" value="F:oxidoreductase activity"/>
    <property type="evidence" value="ECO:0007669"/>
    <property type="project" value="UniProtKB-KW"/>
</dbReference>
<comment type="subcellular location">
    <subcellularLocation>
        <location evidence="1">Membrane</location>
        <topology evidence="1">Multi-pass membrane protein</topology>
    </subcellularLocation>
</comment>
<dbReference type="EMBL" id="MFZV01000004">
    <property type="protein sequence ID" value="OGK31494.1"/>
    <property type="molecule type" value="Genomic_DNA"/>
</dbReference>
<evidence type="ECO:0000256" key="3">
    <source>
        <dbReference type="ARBA" id="ARBA00022692"/>
    </source>
</evidence>
<comment type="caution">
    <text evidence="12">The sequence shown here is derived from an EMBL/GenBank/DDBJ whole genome shotgun (WGS) entry which is preliminary data.</text>
</comment>
<organism evidence="12 13">
    <name type="scientific">Candidatus Roizmanbacteria bacterium RIFCSPHIGHO2_12_FULL_33_9</name>
    <dbReference type="NCBI Taxonomy" id="1802045"/>
    <lineage>
        <taxon>Bacteria</taxon>
        <taxon>Candidatus Roizmaniibacteriota</taxon>
    </lineage>
</organism>
<feature type="domain" description="Vitamin K epoxide reductase" evidence="11">
    <location>
        <begin position="3"/>
        <end position="131"/>
    </location>
</feature>
<keyword evidence="8" id="KW-1015">Disulfide bond</keyword>
<proteinExistence type="inferred from homology"/>
<gene>
    <name evidence="12" type="ORF">A3F29_04060</name>
</gene>
<keyword evidence="6" id="KW-0560">Oxidoreductase</keyword>
<reference evidence="12 13" key="1">
    <citation type="journal article" date="2016" name="Nat. Commun.">
        <title>Thousands of microbial genomes shed light on interconnected biogeochemical processes in an aquifer system.</title>
        <authorList>
            <person name="Anantharaman K."/>
            <person name="Brown C.T."/>
            <person name="Hug L.A."/>
            <person name="Sharon I."/>
            <person name="Castelle C.J."/>
            <person name="Probst A.J."/>
            <person name="Thomas B.C."/>
            <person name="Singh A."/>
            <person name="Wilkins M.J."/>
            <person name="Karaoz U."/>
            <person name="Brodie E.L."/>
            <person name="Williams K.H."/>
            <person name="Hubbard S.S."/>
            <person name="Banfield J.F."/>
        </authorList>
    </citation>
    <scope>NUCLEOTIDE SEQUENCE [LARGE SCALE GENOMIC DNA]</scope>
</reference>
<evidence type="ECO:0000256" key="5">
    <source>
        <dbReference type="ARBA" id="ARBA00022989"/>
    </source>
</evidence>
<feature type="transmembrane region" description="Helical" evidence="10">
    <location>
        <begin position="83"/>
        <end position="100"/>
    </location>
</feature>
<keyword evidence="9" id="KW-0676">Redox-active center</keyword>
<keyword evidence="7 10" id="KW-0472">Membrane</keyword>
<accession>A0A1F7HKB8</accession>
<evidence type="ECO:0000256" key="4">
    <source>
        <dbReference type="ARBA" id="ARBA00022719"/>
    </source>
</evidence>
<evidence type="ECO:0000256" key="6">
    <source>
        <dbReference type="ARBA" id="ARBA00023002"/>
    </source>
</evidence>
<keyword evidence="5 10" id="KW-1133">Transmembrane helix</keyword>
<dbReference type="GO" id="GO:0048038">
    <property type="term" value="F:quinone binding"/>
    <property type="evidence" value="ECO:0007669"/>
    <property type="project" value="UniProtKB-KW"/>
</dbReference>
<dbReference type="Gene3D" id="1.20.1440.130">
    <property type="entry name" value="VKOR domain"/>
    <property type="match status" value="1"/>
</dbReference>
<feature type="transmembrane region" description="Helical" evidence="10">
    <location>
        <begin position="106"/>
        <end position="128"/>
    </location>
</feature>